<feature type="transmembrane region" description="Helical" evidence="6">
    <location>
        <begin position="135"/>
        <end position="154"/>
    </location>
</feature>
<feature type="transmembrane region" description="Helical" evidence="6">
    <location>
        <begin position="25"/>
        <end position="44"/>
    </location>
</feature>
<feature type="transmembrane region" description="Helical" evidence="6">
    <location>
        <begin position="200"/>
        <end position="222"/>
    </location>
</feature>
<name>A0A0R1TIU2_9LACO</name>
<evidence type="ECO:0000313" key="7">
    <source>
        <dbReference type="EMBL" id="KRL78552.1"/>
    </source>
</evidence>
<dbReference type="RefSeq" id="WP_025021544.1">
    <property type="nucleotide sequence ID" value="NZ_AZFH01000149.1"/>
</dbReference>
<accession>A0A0R1TIU2</accession>
<evidence type="ECO:0000256" key="5">
    <source>
        <dbReference type="ARBA" id="ARBA00023136"/>
    </source>
</evidence>
<feature type="transmembrane region" description="Helical" evidence="6">
    <location>
        <begin position="175"/>
        <end position="194"/>
    </location>
</feature>
<organism evidence="7 8">
    <name type="scientific">Ligilactobacillus equi DSM 15833 = JCM 10991</name>
    <dbReference type="NCBI Taxonomy" id="1423740"/>
    <lineage>
        <taxon>Bacteria</taxon>
        <taxon>Bacillati</taxon>
        <taxon>Bacillota</taxon>
        <taxon>Bacilli</taxon>
        <taxon>Lactobacillales</taxon>
        <taxon>Lactobacillaceae</taxon>
        <taxon>Ligilactobacillus</taxon>
    </lineage>
</organism>
<gene>
    <name evidence="7" type="ORF">FC36_GL001097</name>
</gene>
<feature type="transmembrane region" description="Helical" evidence="6">
    <location>
        <begin position="434"/>
        <end position="453"/>
    </location>
</feature>
<feature type="transmembrane region" description="Helical" evidence="6">
    <location>
        <begin position="379"/>
        <end position="398"/>
    </location>
</feature>
<feature type="transmembrane region" description="Helical" evidence="6">
    <location>
        <begin position="252"/>
        <end position="272"/>
    </location>
</feature>
<dbReference type="Proteomes" id="UP000051048">
    <property type="component" value="Unassembled WGS sequence"/>
</dbReference>
<evidence type="ECO:0000256" key="6">
    <source>
        <dbReference type="SAM" id="Phobius"/>
    </source>
</evidence>
<dbReference type="PANTHER" id="PTHR30250">
    <property type="entry name" value="PST FAMILY PREDICTED COLANIC ACID TRANSPORTER"/>
    <property type="match status" value="1"/>
</dbReference>
<comment type="caution">
    <text evidence="7">The sequence shown here is derived from an EMBL/GenBank/DDBJ whole genome shotgun (WGS) entry which is preliminary data.</text>
</comment>
<evidence type="ECO:0000256" key="3">
    <source>
        <dbReference type="ARBA" id="ARBA00022692"/>
    </source>
</evidence>
<dbReference type="AlphaFoldDB" id="A0A0R1TIU2"/>
<feature type="transmembrane region" description="Helical" evidence="6">
    <location>
        <begin position="64"/>
        <end position="83"/>
    </location>
</feature>
<dbReference type="STRING" id="1423740.FC36_GL001097"/>
<evidence type="ECO:0000256" key="4">
    <source>
        <dbReference type="ARBA" id="ARBA00022989"/>
    </source>
</evidence>
<feature type="transmembrane region" description="Helical" evidence="6">
    <location>
        <begin position="410"/>
        <end position="428"/>
    </location>
</feature>
<dbReference type="PATRIC" id="fig|1423740.3.peg.1174"/>
<dbReference type="GO" id="GO:0005886">
    <property type="term" value="C:plasma membrane"/>
    <property type="evidence" value="ECO:0007669"/>
    <property type="project" value="UniProtKB-SubCell"/>
</dbReference>
<dbReference type="PANTHER" id="PTHR30250:SF21">
    <property type="entry name" value="LIPID II FLIPPASE MURJ"/>
    <property type="match status" value="1"/>
</dbReference>
<comment type="subcellular location">
    <subcellularLocation>
        <location evidence="1">Cell membrane</location>
        <topology evidence="1">Multi-pass membrane protein</topology>
    </subcellularLocation>
</comment>
<evidence type="ECO:0000256" key="1">
    <source>
        <dbReference type="ARBA" id="ARBA00004651"/>
    </source>
</evidence>
<keyword evidence="5 6" id="KW-0472">Membrane</keyword>
<keyword evidence="3 6" id="KW-0812">Transmembrane</keyword>
<keyword evidence="2" id="KW-1003">Cell membrane</keyword>
<dbReference type="PIRSF" id="PIRSF038958">
    <property type="entry name" value="PG_synth_SpoVB"/>
    <property type="match status" value="1"/>
</dbReference>
<reference evidence="7 8" key="1">
    <citation type="journal article" date="2015" name="Genome Announc.">
        <title>Expanding the biotechnology potential of lactobacilli through comparative genomics of 213 strains and associated genera.</title>
        <authorList>
            <person name="Sun Z."/>
            <person name="Harris H.M."/>
            <person name="McCann A."/>
            <person name="Guo C."/>
            <person name="Argimon S."/>
            <person name="Zhang W."/>
            <person name="Yang X."/>
            <person name="Jeffery I.B."/>
            <person name="Cooney J.C."/>
            <person name="Kagawa T.F."/>
            <person name="Liu W."/>
            <person name="Song Y."/>
            <person name="Salvetti E."/>
            <person name="Wrobel A."/>
            <person name="Rasinkangas P."/>
            <person name="Parkhill J."/>
            <person name="Rea M.C."/>
            <person name="O'Sullivan O."/>
            <person name="Ritari J."/>
            <person name="Douillard F.P."/>
            <person name="Paul Ross R."/>
            <person name="Yang R."/>
            <person name="Briner A.E."/>
            <person name="Felis G.E."/>
            <person name="de Vos W.M."/>
            <person name="Barrangou R."/>
            <person name="Klaenhammer T.R."/>
            <person name="Caufield P.W."/>
            <person name="Cui Y."/>
            <person name="Zhang H."/>
            <person name="O'Toole P.W."/>
        </authorList>
    </citation>
    <scope>NUCLEOTIDE SEQUENCE [LARGE SCALE GENOMIC DNA]</scope>
    <source>
        <strain evidence="7 8">DSM 15833</strain>
    </source>
</reference>
<dbReference type="InterPro" id="IPR024923">
    <property type="entry name" value="PG_synth_SpoVB"/>
</dbReference>
<feature type="transmembrane region" description="Helical" evidence="6">
    <location>
        <begin position="473"/>
        <end position="496"/>
    </location>
</feature>
<dbReference type="EMBL" id="AZFH01000149">
    <property type="protein sequence ID" value="KRL78552.1"/>
    <property type="molecule type" value="Genomic_DNA"/>
</dbReference>
<feature type="transmembrane region" description="Helical" evidence="6">
    <location>
        <begin position="347"/>
        <end position="367"/>
    </location>
</feature>
<evidence type="ECO:0000313" key="8">
    <source>
        <dbReference type="Proteomes" id="UP000051048"/>
    </source>
</evidence>
<sequence>MKEETQIKTVAQEASAKEKMLRGSAWMTIASMLSRLLGALYIIPWYLWMGDNALTANGLYTKGYTVYSIFIMLSTVGIPSAVAKQVAHYNSLNEYGIGQRLYRRMVLFMAGLGVLMAAIMWFISPALSAGDARMIPVFRSLAVTILIIPVMSLTRGFFQGYQDMKPSAISQLVEQFARIIYLLGSTFLIMKVWHGGFQNAVVHSTFAAFVGAVFAILVLAYYRLKDRTSFHKLAQNSNHQLEISDKTLIKDLLWQAVPFIFIGIAITLYSLVDQYTFPFIMYLSSHYSTAEIDNMYALFAGNANKVVMIVVSLALAMAETSIPLLTEANTKGDQESVQKQVVEILELFFFIMLPSAFGMAAVAQPLYNVFYGYGPYGTAILKIAAFTAVTQGLFMLLANMLQGLNQNRLAIKYMLYGLVVKLILQVPLTAYLEAFGPLIATAIGLLFSSVLCYRYMKYELILDLSFLQTRINWILFASMLMFAVTATLTWGLNQVISSDNRLFSLVELVICAGVGALIYVYIMLKTRIADSALGTKVGKLRQILRIK</sequence>
<protein>
    <submittedName>
        <fullName evidence="7">Export protein</fullName>
    </submittedName>
</protein>
<proteinExistence type="predicted"/>
<dbReference type="InterPro" id="IPR050833">
    <property type="entry name" value="Poly_Biosynth_Transport"/>
</dbReference>
<keyword evidence="4 6" id="KW-1133">Transmembrane helix</keyword>
<dbReference type="CDD" id="cd13124">
    <property type="entry name" value="MATE_SpoVB_like"/>
    <property type="match status" value="1"/>
</dbReference>
<feature type="transmembrane region" description="Helical" evidence="6">
    <location>
        <begin position="104"/>
        <end position="123"/>
    </location>
</feature>
<feature type="transmembrane region" description="Helical" evidence="6">
    <location>
        <begin position="306"/>
        <end position="326"/>
    </location>
</feature>
<dbReference type="InterPro" id="IPR002797">
    <property type="entry name" value="Polysacc_synth"/>
</dbReference>
<evidence type="ECO:0000256" key="2">
    <source>
        <dbReference type="ARBA" id="ARBA00022475"/>
    </source>
</evidence>
<dbReference type="Pfam" id="PF01943">
    <property type="entry name" value="Polysacc_synt"/>
    <property type="match status" value="1"/>
</dbReference>
<feature type="transmembrane region" description="Helical" evidence="6">
    <location>
        <begin position="502"/>
        <end position="522"/>
    </location>
</feature>